<comment type="caution">
    <text evidence="5">The sequence shown here is derived from an EMBL/GenBank/DDBJ whole genome shotgun (WGS) entry which is preliminary data.</text>
</comment>
<sequence length="289" mass="32035">MAIIENASLQSESLSIDLNREASKTSGILILGTKWLASANLLISDDSMTTLGIASSTPTVPGHSADLAIDRDKNTCSYLKPKKPRWWRVDLKGKHKVLSVAVTVISPAILCDNLDDLEQGNVRITYDSDSPPMKEAVAIYKCNEGYKLEGPFKRNCLKDGSWSGEDPQCRDKDEPAVIQVEVLDNEDSGKKVEPLSSVPEQNEDTSPENVVLDIEDKSNKDSTPKEPRSAVTFHGQQIMQFSASKEQIQCKCDQRPYSTVFLTAFHGKHIMQSSVFKKEGIQHKHDPFS</sequence>
<proteinExistence type="predicted"/>
<dbReference type="Pfam" id="PF00084">
    <property type="entry name" value="Sushi"/>
    <property type="match status" value="1"/>
</dbReference>
<feature type="region of interest" description="Disordered" evidence="3">
    <location>
        <begin position="186"/>
        <end position="230"/>
    </location>
</feature>
<dbReference type="CDD" id="cd00033">
    <property type="entry name" value="CCP"/>
    <property type="match status" value="1"/>
</dbReference>
<dbReference type="InterPro" id="IPR035976">
    <property type="entry name" value="Sushi/SCR/CCP_sf"/>
</dbReference>
<evidence type="ECO:0000256" key="1">
    <source>
        <dbReference type="ARBA" id="ARBA00023157"/>
    </source>
</evidence>
<comment type="caution">
    <text evidence="2">Lacks conserved residue(s) required for the propagation of feature annotation.</text>
</comment>
<accession>A0A8T0FJL5</accession>
<feature type="disulfide bond" evidence="2">
    <location>
        <begin position="142"/>
        <end position="169"/>
    </location>
</feature>
<gene>
    <name evidence="5" type="ORF">HNY73_005579</name>
</gene>
<evidence type="ECO:0000256" key="2">
    <source>
        <dbReference type="PROSITE-ProRule" id="PRU00302"/>
    </source>
</evidence>
<reference evidence="5" key="2">
    <citation type="submission" date="2020-06" db="EMBL/GenBank/DDBJ databases">
        <authorList>
            <person name="Sheffer M."/>
        </authorList>
    </citation>
    <scope>NUCLEOTIDE SEQUENCE</scope>
</reference>
<evidence type="ECO:0000256" key="3">
    <source>
        <dbReference type="SAM" id="MobiDB-lite"/>
    </source>
</evidence>
<feature type="compositionally biased region" description="Basic and acidic residues" evidence="3">
    <location>
        <begin position="214"/>
        <end position="228"/>
    </location>
</feature>
<keyword evidence="1 2" id="KW-1015">Disulfide bond</keyword>
<reference evidence="5" key="1">
    <citation type="journal article" date="2020" name="bioRxiv">
        <title>Chromosome-level reference genome of the European wasp spider Argiope bruennichi: a resource for studies on range expansion and evolutionary adaptation.</title>
        <authorList>
            <person name="Sheffer M.M."/>
            <person name="Hoppe A."/>
            <person name="Krehenwinkel H."/>
            <person name="Uhl G."/>
            <person name="Kuss A.W."/>
            <person name="Jensen L."/>
            <person name="Jensen C."/>
            <person name="Gillespie R.G."/>
            <person name="Hoff K.J."/>
            <person name="Prost S."/>
        </authorList>
    </citation>
    <scope>NUCLEOTIDE SEQUENCE</scope>
</reference>
<dbReference type="Proteomes" id="UP000807504">
    <property type="component" value="Unassembled WGS sequence"/>
</dbReference>
<evidence type="ECO:0000259" key="4">
    <source>
        <dbReference type="PROSITE" id="PS50923"/>
    </source>
</evidence>
<dbReference type="InterPro" id="IPR000436">
    <property type="entry name" value="Sushi_SCR_CCP_dom"/>
</dbReference>
<name>A0A8T0FJL5_ARGBR</name>
<dbReference type="SUPFAM" id="SSF49785">
    <property type="entry name" value="Galactose-binding domain-like"/>
    <property type="match status" value="1"/>
</dbReference>
<dbReference type="Gene3D" id="2.10.70.10">
    <property type="entry name" value="Complement Module, domain 1"/>
    <property type="match status" value="1"/>
</dbReference>
<evidence type="ECO:0000313" key="5">
    <source>
        <dbReference type="EMBL" id="KAF8790575.1"/>
    </source>
</evidence>
<dbReference type="EMBL" id="JABXBU010000011">
    <property type="protein sequence ID" value="KAF8790575.1"/>
    <property type="molecule type" value="Genomic_DNA"/>
</dbReference>
<dbReference type="AlphaFoldDB" id="A0A8T0FJL5"/>
<organism evidence="5 6">
    <name type="scientific">Argiope bruennichi</name>
    <name type="common">Wasp spider</name>
    <name type="synonym">Aranea bruennichi</name>
    <dbReference type="NCBI Taxonomy" id="94029"/>
    <lineage>
        <taxon>Eukaryota</taxon>
        <taxon>Metazoa</taxon>
        <taxon>Ecdysozoa</taxon>
        <taxon>Arthropoda</taxon>
        <taxon>Chelicerata</taxon>
        <taxon>Arachnida</taxon>
        <taxon>Araneae</taxon>
        <taxon>Araneomorphae</taxon>
        <taxon>Entelegynae</taxon>
        <taxon>Araneoidea</taxon>
        <taxon>Araneidae</taxon>
        <taxon>Argiope</taxon>
    </lineage>
</organism>
<feature type="domain" description="Sushi" evidence="4">
    <location>
        <begin position="109"/>
        <end position="171"/>
    </location>
</feature>
<protein>
    <recommendedName>
        <fullName evidence="4">Sushi domain-containing protein</fullName>
    </recommendedName>
</protein>
<keyword evidence="2" id="KW-0768">Sushi</keyword>
<evidence type="ECO:0000313" key="6">
    <source>
        <dbReference type="Proteomes" id="UP000807504"/>
    </source>
</evidence>
<keyword evidence="6" id="KW-1185">Reference proteome</keyword>
<dbReference type="SUPFAM" id="SSF57535">
    <property type="entry name" value="Complement control module/SCR domain"/>
    <property type="match status" value="1"/>
</dbReference>
<dbReference type="PROSITE" id="PS50923">
    <property type="entry name" value="SUSHI"/>
    <property type="match status" value="1"/>
</dbReference>
<dbReference type="SMART" id="SM00032">
    <property type="entry name" value="CCP"/>
    <property type="match status" value="1"/>
</dbReference>
<dbReference type="InterPro" id="IPR008979">
    <property type="entry name" value="Galactose-bd-like_sf"/>
</dbReference>